<keyword evidence="2" id="KW-1133">Transmembrane helix</keyword>
<sequence>MSTELEEHLTAAMRTHVADARLTTDVVAAAARANSRRRSVRRGATALGGLTLAAAVAGVVAVSGTPTTSAPPTAPTEQTALKPARYVATEVSEAITRSEDKIEHSTQRYSYQGKTSSGEDWRDGVTGDVRRIDVLENGTKLEYAMKHDGDRVTTTTVDHSARTWFRDTYAANDEDKGEVQVPRTADEIKAALEKQTTLAVLGKETLDGTETLHLKLSGDLAIPKEHGKYELWVNAETYELVRVVAHKRPNPNAEPAVAQWDYTYLSRTEENLARFTLTPPPGYTEQAPKPSKKKPQG</sequence>
<evidence type="ECO:0000256" key="1">
    <source>
        <dbReference type="SAM" id="MobiDB-lite"/>
    </source>
</evidence>
<organism evidence="3 4">
    <name type="scientific">Cryptosporangium minutisporangium</name>
    <dbReference type="NCBI Taxonomy" id="113569"/>
    <lineage>
        <taxon>Bacteria</taxon>
        <taxon>Bacillati</taxon>
        <taxon>Actinomycetota</taxon>
        <taxon>Actinomycetes</taxon>
        <taxon>Cryptosporangiales</taxon>
        <taxon>Cryptosporangiaceae</taxon>
        <taxon>Cryptosporangium</taxon>
    </lineage>
</organism>
<reference evidence="4" key="1">
    <citation type="journal article" date="2019" name="Int. J. Syst. Evol. Microbiol.">
        <title>The Global Catalogue of Microorganisms (GCM) 10K type strain sequencing project: providing services to taxonomists for standard genome sequencing and annotation.</title>
        <authorList>
            <consortium name="The Broad Institute Genomics Platform"/>
            <consortium name="The Broad Institute Genome Sequencing Center for Infectious Disease"/>
            <person name="Wu L."/>
            <person name="Ma J."/>
        </authorList>
    </citation>
    <scope>NUCLEOTIDE SEQUENCE [LARGE SCALE GENOMIC DNA]</scope>
    <source>
        <strain evidence="4">JCM 9458</strain>
    </source>
</reference>
<dbReference type="RefSeq" id="WP_345732335.1">
    <property type="nucleotide sequence ID" value="NZ_BAAAYN010000047.1"/>
</dbReference>
<accession>A0ABP6T8X6</accession>
<evidence type="ECO:0000256" key="2">
    <source>
        <dbReference type="SAM" id="Phobius"/>
    </source>
</evidence>
<evidence type="ECO:0008006" key="5">
    <source>
        <dbReference type="Google" id="ProtNLM"/>
    </source>
</evidence>
<keyword evidence="2" id="KW-0812">Transmembrane</keyword>
<evidence type="ECO:0000313" key="3">
    <source>
        <dbReference type="EMBL" id="GAA3395262.1"/>
    </source>
</evidence>
<dbReference type="Gene3D" id="2.50.20.10">
    <property type="entry name" value="Lipoprotein localisation LolA/LolB/LppX"/>
    <property type="match status" value="1"/>
</dbReference>
<name>A0ABP6T8X6_9ACTN</name>
<gene>
    <name evidence="3" type="ORF">GCM10020369_67740</name>
</gene>
<feature type="region of interest" description="Disordered" evidence="1">
    <location>
        <begin position="103"/>
        <end position="122"/>
    </location>
</feature>
<keyword evidence="2" id="KW-0472">Membrane</keyword>
<evidence type="ECO:0000313" key="4">
    <source>
        <dbReference type="Proteomes" id="UP001501676"/>
    </source>
</evidence>
<feature type="transmembrane region" description="Helical" evidence="2">
    <location>
        <begin position="44"/>
        <end position="64"/>
    </location>
</feature>
<dbReference type="EMBL" id="BAAAYN010000047">
    <property type="protein sequence ID" value="GAA3395262.1"/>
    <property type="molecule type" value="Genomic_DNA"/>
</dbReference>
<proteinExistence type="predicted"/>
<comment type="caution">
    <text evidence="3">The sequence shown here is derived from an EMBL/GenBank/DDBJ whole genome shotgun (WGS) entry which is preliminary data.</text>
</comment>
<keyword evidence="4" id="KW-1185">Reference proteome</keyword>
<protein>
    <recommendedName>
        <fullName evidence="5">DUF2092 domain-containing protein</fullName>
    </recommendedName>
</protein>
<dbReference type="Proteomes" id="UP001501676">
    <property type="component" value="Unassembled WGS sequence"/>
</dbReference>
<feature type="region of interest" description="Disordered" evidence="1">
    <location>
        <begin position="273"/>
        <end position="297"/>
    </location>
</feature>
<feature type="compositionally biased region" description="Polar residues" evidence="1">
    <location>
        <begin position="107"/>
        <end position="116"/>
    </location>
</feature>